<feature type="chain" id="PRO_5037345769" evidence="2">
    <location>
        <begin position="21"/>
        <end position="310"/>
    </location>
</feature>
<keyword evidence="1" id="KW-0472">Membrane</keyword>
<reference evidence="4" key="1">
    <citation type="submission" date="2022-11" db="UniProtKB">
        <authorList>
            <consortium name="WormBaseParasite"/>
        </authorList>
    </citation>
    <scope>IDENTIFICATION</scope>
</reference>
<organism evidence="3 4">
    <name type="scientific">Setaria digitata</name>
    <dbReference type="NCBI Taxonomy" id="48799"/>
    <lineage>
        <taxon>Eukaryota</taxon>
        <taxon>Metazoa</taxon>
        <taxon>Ecdysozoa</taxon>
        <taxon>Nematoda</taxon>
        <taxon>Chromadorea</taxon>
        <taxon>Rhabditida</taxon>
        <taxon>Spirurina</taxon>
        <taxon>Spiruromorpha</taxon>
        <taxon>Filarioidea</taxon>
        <taxon>Setariidae</taxon>
        <taxon>Setaria</taxon>
    </lineage>
</organism>
<keyword evidence="2" id="KW-0732">Signal</keyword>
<evidence type="ECO:0000313" key="4">
    <source>
        <dbReference type="WBParaSite" id="sdigi.contig374.g7851.t1"/>
    </source>
</evidence>
<name>A0A915PRU7_9BILA</name>
<accession>A0A915PRU7</accession>
<dbReference type="Proteomes" id="UP000887581">
    <property type="component" value="Unplaced"/>
</dbReference>
<dbReference type="Gene3D" id="3.10.310.50">
    <property type="match status" value="1"/>
</dbReference>
<dbReference type="InterPro" id="IPR033438">
    <property type="entry name" value="MOLO1"/>
</dbReference>
<proteinExistence type="predicted"/>
<keyword evidence="1" id="KW-0812">Transmembrane</keyword>
<dbReference type="GO" id="GO:0005892">
    <property type="term" value="C:acetylcholine-gated channel complex"/>
    <property type="evidence" value="ECO:0007669"/>
    <property type="project" value="InterPro"/>
</dbReference>
<evidence type="ECO:0000256" key="2">
    <source>
        <dbReference type="SAM" id="SignalP"/>
    </source>
</evidence>
<evidence type="ECO:0000313" key="3">
    <source>
        <dbReference type="Proteomes" id="UP000887581"/>
    </source>
</evidence>
<feature type="signal peptide" evidence="2">
    <location>
        <begin position="1"/>
        <end position="20"/>
    </location>
</feature>
<protein>
    <submittedName>
        <fullName evidence="4">TPM domain-containing protein</fullName>
    </submittedName>
</protein>
<dbReference type="WBParaSite" id="sdigi.contig374.g7851.t1">
    <property type="protein sequence ID" value="sdigi.contig374.g7851.t1"/>
    <property type="gene ID" value="sdigi.contig374.g7851"/>
</dbReference>
<dbReference type="PANTHER" id="PTHR33748">
    <property type="entry name" value="PROTEIN CBG04600"/>
    <property type="match status" value="1"/>
</dbReference>
<dbReference type="AlphaFoldDB" id="A0A915PRU7"/>
<keyword evidence="3" id="KW-1185">Reference proteome</keyword>
<dbReference type="Pfam" id="PF17175">
    <property type="entry name" value="MOLO1"/>
    <property type="match status" value="1"/>
</dbReference>
<feature type="transmembrane region" description="Helical" evidence="1">
    <location>
        <begin position="230"/>
        <end position="252"/>
    </location>
</feature>
<sequence length="310" mass="35746">MSIRIIILFVLLLTFSFIYCSPNYYTVETFPDSLVKPELCNLSSPGYVCDSDHLLKPFNDTFSGAEYLSEHLRRIRYTTNCSCSDEDRSYGSCQTINPHGYTISVVIIRSIGRSDGMTNVGNVNQTLQVFAEALRRRQNRGQCADDALIIVVDEWKAIHTAVGEVTGKLLTSDVLMRVNQETEQLFAEANYLYGLTFMIDRYGQILQQSVRYPEAKKYWWMIWSRLIGSWLNIFLSFLVLFTFAMLITLISIRFCCNRKQTYTEEGLLTRDPNWSHVINWKRNDEGEAIMASGNADKLIFARICRLLDMF</sequence>
<keyword evidence="1" id="KW-1133">Transmembrane helix</keyword>
<dbReference type="PANTHER" id="PTHR33748:SF5">
    <property type="entry name" value="GROUND-LIKE DOMAIN-CONTAINING PROTEIN"/>
    <property type="match status" value="1"/>
</dbReference>
<evidence type="ECO:0000256" key="1">
    <source>
        <dbReference type="SAM" id="Phobius"/>
    </source>
</evidence>